<evidence type="ECO:0008006" key="4">
    <source>
        <dbReference type="Google" id="ProtNLM"/>
    </source>
</evidence>
<dbReference type="SUPFAM" id="SSF55486">
    <property type="entry name" value="Metalloproteases ('zincins'), catalytic domain"/>
    <property type="match status" value="1"/>
</dbReference>
<evidence type="ECO:0000313" key="3">
    <source>
        <dbReference type="Proteomes" id="UP000799536"/>
    </source>
</evidence>
<sequence length="314" mass="35559">MQLHAPLAVAFSLPFLTTAAKTYYVDNSCTEKPGWSTYITETMTMAKRTSERLESKTDTDFEAVFKRLFQTGKSGDDYNYVKKTMDDIASWTSTTSLKESDIRIFCDQDKRWEEKKVKGVIKGWFDPINNMVSQIQPSCLKEGINGRTYSRLAKGDHKDHNKNRVAISICDVTFDPTQIIEVPLHIEDAVEKGDITEDGEFKFLSVLVSHTILHEMAHAADKDIKDLPDKETAYGWEEVIKKDSREASRNADNYAFLGLAAILADKGYSLPRINPNDPEDVRKEAEKKAEEGSLTFLIDHTKRALGMLTRAFRG</sequence>
<name>A0A9P4MMR7_9PLEO</name>
<reference evidence="2" key="1">
    <citation type="journal article" date="2020" name="Stud. Mycol.">
        <title>101 Dothideomycetes genomes: a test case for predicting lifestyles and emergence of pathogens.</title>
        <authorList>
            <person name="Haridas S."/>
            <person name="Albert R."/>
            <person name="Binder M."/>
            <person name="Bloem J."/>
            <person name="Labutti K."/>
            <person name="Salamov A."/>
            <person name="Andreopoulos B."/>
            <person name="Baker S."/>
            <person name="Barry K."/>
            <person name="Bills G."/>
            <person name="Bluhm B."/>
            <person name="Cannon C."/>
            <person name="Castanera R."/>
            <person name="Culley D."/>
            <person name="Daum C."/>
            <person name="Ezra D."/>
            <person name="Gonzalez J."/>
            <person name="Henrissat B."/>
            <person name="Kuo A."/>
            <person name="Liang C."/>
            <person name="Lipzen A."/>
            <person name="Lutzoni F."/>
            <person name="Magnuson J."/>
            <person name="Mondo S."/>
            <person name="Nolan M."/>
            <person name="Ohm R."/>
            <person name="Pangilinan J."/>
            <person name="Park H.-J."/>
            <person name="Ramirez L."/>
            <person name="Alfaro M."/>
            <person name="Sun H."/>
            <person name="Tritt A."/>
            <person name="Yoshinaga Y."/>
            <person name="Zwiers L.-H."/>
            <person name="Turgeon B."/>
            <person name="Goodwin S."/>
            <person name="Spatafora J."/>
            <person name="Crous P."/>
            <person name="Grigoriev I."/>
        </authorList>
    </citation>
    <scope>NUCLEOTIDE SEQUENCE</scope>
    <source>
        <strain evidence="2">ATCC 74209</strain>
    </source>
</reference>
<dbReference type="AlphaFoldDB" id="A0A9P4MMR7"/>
<proteinExistence type="predicted"/>
<organism evidence="2 3">
    <name type="scientific">Delitschia confertaspora ATCC 74209</name>
    <dbReference type="NCBI Taxonomy" id="1513339"/>
    <lineage>
        <taxon>Eukaryota</taxon>
        <taxon>Fungi</taxon>
        <taxon>Dikarya</taxon>
        <taxon>Ascomycota</taxon>
        <taxon>Pezizomycotina</taxon>
        <taxon>Dothideomycetes</taxon>
        <taxon>Pleosporomycetidae</taxon>
        <taxon>Pleosporales</taxon>
        <taxon>Delitschiaceae</taxon>
        <taxon>Delitschia</taxon>
    </lineage>
</organism>
<comment type="caution">
    <text evidence="2">The sequence shown here is derived from an EMBL/GenBank/DDBJ whole genome shotgun (WGS) entry which is preliminary data.</text>
</comment>
<dbReference type="EMBL" id="ML994442">
    <property type="protein sequence ID" value="KAF2196222.1"/>
    <property type="molecule type" value="Genomic_DNA"/>
</dbReference>
<evidence type="ECO:0000313" key="2">
    <source>
        <dbReference type="EMBL" id="KAF2196222.1"/>
    </source>
</evidence>
<gene>
    <name evidence="2" type="ORF">GQ43DRAFT_445316</name>
</gene>
<dbReference type="Gene3D" id="3.40.390.10">
    <property type="entry name" value="Collagenase (Catalytic Domain)"/>
    <property type="match status" value="1"/>
</dbReference>
<feature type="signal peptide" evidence="1">
    <location>
        <begin position="1"/>
        <end position="19"/>
    </location>
</feature>
<keyword evidence="3" id="KW-1185">Reference proteome</keyword>
<feature type="chain" id="PRO_5040258505" description="Lysine-specific metallo-endopeptidase domain-containing protein" evidence="1">
    <location>
        <begin position="20"/>
        <end position="314"/>
    </location>
</feature>
<protein>
    <recommendedName>
        <fullName evidence="4">Lysine-specific metallo-endopeptidase domain-containing protein</fullName>
    </recommendedName>
</protein>
<dbReference type="InterPro" id="IPR024079">
    <property type="entry name" value="MetalloPept_cat_dom_sf"/>
</dbReference>
<accession>A0A9P4MMR7</accession>
<dbReference type="OrthoDB" id="4585232at2759"/>
<dbReference type="GO" id="GO:0008237">
    <property type="term" value="F:metallopeptidase activity"/>
    <property type="evidence" value="ECO:0007669"/>
    <property type="project" value="InterPro"/>
</dbReference>
<dbReference type="Proteomes" id="UP000799536">
    <property type="component" value="Unassembled WGS sequence"/>
</dbReference>
<keyword evidence="1" id="KW-0732">Signal</keyword>
<evidence type="ECO:0000256" key="1">
    <source>
        <dbReference type="SAM" id="SignalP"/>
    </source>
</evidence>